<dbReference type="InterPro" id="IPR001372">
    <property type="entry name" value="Dynein_light_chain_typ-1/2"/>
</dbReference>
<dbReference type="PANTHER" id="PTHR11886">
    <property type="entry name" value="DYNEIN LIGHT CHAIN"/>
    <property type="match status" value="1"/>
</dbReference>
<evidence type="ECO:0000313" key="3">
    <source>
        <dbReference type="Proteomes" id="UP001608902"/>
    </source>
</evidence>
<feature type="compositionally biased region" description="Pro residues" evidence="1">
    <location>
        <begin position="198"/>
        <end position="210"/>
    </location>
</feature>
<feature type="compositionally biased region" description="Pro residues" evidence="1">
    <location>
        <begin position="57"/>
        <end position="68"/>
    </location>
</feature>
<dbReference type="AlphaFoldDB" id="A0ABD6EQJ8"/>
<reference evidence="2 3" key="1">
    <citation type="submission" date="2024-08" db="EMBL/GenBank/DDBJ databases">
        <title>Gnathostoma spinigerum genome.</title>
        <authorList>
            <person name="Gonzalez-Bertolin B."/>
            <person name="Monzon S."/>
            <person name="Zaballos A."/>
            <person name="Jimenez P."/>
            <person name="Dekumyoy P."/>
            <person name="Varona S."/>
            <person name="Cuesta I."/>
            <person name="Sumanam S."/>
            <person name="Adisakwattana P."/>
            <person name="Gasser R.B."/>
            <person name="Hernandez-Gonzalez A."/>
            <person name="Young N.D."/>
            <person name="Perteguer M.J."/>
        </authorList>
    </citation>
    <scope>NUCLEOTIDE SEQUENCE [LARGE SCALE GENOMIC DNA]</scope>
    <source>
        <strain evidence="2">AL3</strain>
        <tissue evidence="2">Liver</tissue>
    </source>
</reference>
<dbReference type="Gene3D" id="3.30.740.10">
    <property type="entry name" value="Protein Inhibitor Of Neuronal Nitric Oxide Synthase"/>
    <property type="match status" value="1"/>
</dbReference>
<evidence type="ECO:0000313" key="2">
    <source>
        <dbReference type="EMBL" id="MFH4982250.1"/>
    </source>
</evidence>
<accession>A0ABD6EQJ8</accession>
<feature type="compositionally biased region" description="Low complexity" evidence="1">
    <location>
        <begin position="155"/>
        <end position="171"/>
    </location>
</feature>
<keyword evidence="3" id="KW-1185">Reference proteome</keyword>
<sequence>MGDNEGVEIILSPSPDIPFNRISEEDGRNANPEDTAVSREDVAVLPDHSGDRAPQDYPTPQPDPPYPLDNPSEPSDPFVIQPGHYLPDDTDKGAFVEGDIPGIPATRKEFQPSIPRPSEPISHPDQPVQPVYPRSSDRDAHPHPVQLPDQPQPNPHQFQPVHPQPRQQQPIPYQPPPQIPSQRPQVSPSNQRIEQAPYPAPQPQPTPYQQPHPLGGNFPPPTQSTHPKDPRFTGTQRQPEPRGMDAPQPEYYPGGEGGYAPSSGEQPYPEPHPQIHQTDPNVKILASGMRPDVQEYAVALARQAIAEFPHEKMRIAHHLMTKFEESYGPPWCCVVSDGQLGFYVRYDPVNHIYFAVGEIILFLFKTQ</sequence>
<evidence type="ECO:0000256" key="1">
    <source>
        <dbReference type="SAM" id="MobiDB-lite"/>
    </source>
</evidence>
<organism evidence="2 3">
    <name type="scientific">Gnathostoma spinigerum</name>
    <dbReference type="NCBI Taxonomy" id="75299"/>
    <lineage>
        <taxon>Eukaryota</taxon>
        <taxon>Metazoa</taxon>
        <taxon>Ecdysozoa</taxon>
        <taxon>Nematoda</taxon>
        <taxon>Chromadorea</taxon>
        <taxon>Rhabditida</taxon>
        <taxon>Spirurina</taxon>
        <taxon>Gnathostomatomorpha</taxon>
        <taxon>Gnathostomatoidea</taxon>
        <taxon>Gnathostomatidae</taxon>
        <taxon>Gnathostoma</taxon>
    </lineage>
</organism>
<protein>
    <recommendedName>
        <fullName evidence="4">Dynein light chain</fullName>
    </recommendedName>
</protein>
<name>A0ABD6EQJ8_9BILA</name>
<dbReference type="InterPro" id="IPR037177">
    <property type="entry name" value="DLC_sf"/>
</dbReference>
<feature type="compositionally biased region" description="Basic and acidic residues" evidence="1">
    <location>
        <begin position="36"/>
        <end position="54"/>
    </location>
</feature>
<dbReference type="SUPFAM" id="SSF54648">
    <property type="entry name" value="DLC"/>
    <property type="match status" value="1"/>
</dbReference>
<feature type="region of interest" description="Disordered" evidence="1">
    <location>
        <begin position="1"/>
        <end position="278"/>
    </location>
</feature>
<dbReference type="Pfam" id="PF01221">
    <property type="entry name" value="Dynein_light"/>
    <property type="match status" value="1"/>
</dbReference>
<gene>
    <name evidence="2" type="ORF">AB6A40_008959</name>
</gene>
<feature type="compositionally biased region" description="Low complexity" evidence="1">
    <location>
        <begin position="249"/>
        <end position="265"/>
    </location>
</feature>
<dbReference type="PANTHER" id="PTHR11886:SF35">
    <property type="entry name" value="DYNEIN LIGHT CHAIN"/>
    <property type="match status" value="1"/>
</dbReference>
<comment type="caution">
    <text evidence="2">The sequence shown here is derived from an EMBL/GenBank/DDBJ whole genome shotgun (WGS) entry which is preliminary data.</text>
</comment>
<dbReference type="EMBL" id="JBGFUD010008845">
    <property type="protein sequence ID" value="MFH4982250.1"/>
    <property type="molecule type" value="Genomic_DNA"/>
</dbReference>
<dbReference type="Proteomes" id="UP001608902">
    <property type="component" value="Unassembled WGS sequence"/>
</dbReference>
<dbReference type="SMART" id="SM01375">
    <property type="entry name" value="Dynein_light"/>
    <property type="match status" value="1"/>
</dbReference>
<evidence type="ECO:0008006" key="4">
    <source>
        <dbReference type="Google" id="ProtNLM"/>
    </source>
</evidence>
<proteinExistence type="predicted"/>